<keyword evidence="5" id="KW-0472">Membrane</keyword>
<evidence type="ECO:0000256" key="6">
    <source>
        <dbReference type="SAM" id="MobiDB-lite"/>
    </source>
</evidence>
<dbReference type="InterPro" id="IPR006968">
    <property type="entry name" value="RUS_fam"/>
</dbReference>
<gene>
    <name evidence="8" type="ORF">PENANT_c014G06823</name>
</gene>
<dbReference type="PANTHER" id="PTHR12770">
    <property type="entry name" value="RUS1 FAMILY PROTEIN C16ORF58"/>
    <property type="match status" value="1"/>
</dbReference>
<sequence length="538" mass="57874">MGSSESDRLIFQETDEAGNSTATYIYSGDGASRRTSSGRVDVMTSPSSTSLWSTKPLVSSLSDVFLPSGYPHSVSDDYLPYQVFDSLQAFCSSIAGLLSSRAVLQGVGVGNADASPTSALLLHILQDISGRIATILFAHRVGTALEPECKTYRLAADVFNDIAMIMDCLSPMVPAGMMRVTVLSTAGVLRALCGVAGGSSKASLSAHFARWGNLAELNAKDSSQETVISLFGMLVGSVVISHINSFTTTWIALLLLLALHLSMNYAAVRTVQMTSLNRQRANITFSALLDSDASLANKLSLNSMSASAVTSKLTIFTPADVAYHERIFHRDGALRWTSHSSTSTSTSTSTEHLGSAQIGLALSSFFGTSTNGIKTTMPVNQLTSLFSKESYLLYLTPSSQSQAPKRTWNASILLKRNCSIIDQLKAWTHALLAARILMQMDSSKQSQAEIERGRSKERGRINRGRKDSSPGDAADLSGSGPTLDVLERTLSCLNAESRFEGVTHAPNPVQRQGPKSQDEPHVLLQFLDLCLLVRRCEV</sequence>
<keyword evidence="4" id="KW-1133">Transmembrane helix</keyword>
<dbReference type="Proteomes" id="UP000191672">
    <property type="component" value="Unassembled WGS sequence"/>
</dbReference>
<feature type="region of interest" description="Disordered" evidence="6">
    <location>
        <begin position="443"/>
        <end position="482"/>
    </location>
</feature>
<evidence type="ECO:0000313" key="9">
    <source>
        <dbReference type="Proteomes" id="UP000191672"/>
    </source>
</evidence>
<name>A0A1V6Q3Y6_9EURO</name>
<evidence type="ECO:0000256" key="1">
    <source>
        <dbReference type="ARBA" id="ARBA00004370"/>
    </source>
</evidence>
<protein>
    <recommendedName>
        <fullName evidence="7">Protein root UVB sensitive/RUS domain-containing protein</fullName>
    </recommendedName>
</protein>
<dbReference type="Pfam" id="PF04884">
    <property type="entry name" value="UVB_sens_prot"/>
    <property type="match status" value="1"/>
</dbReference>
<evidence type="ECO:0000256" key="3">
    <source>
        <dbReference type="ARBA" id="ARBA00022692"/>
    </source>
</evidence>
<dbReference type="InterPro" id="IPR054549">
    <property type="entry name" value="UVB_sens_RUS_dom"/>
</dbReference>
<dbReference type="AlphaFoldDB" id="A0A1V6Q3Y6"/>
<evidence type="ECO:0000256" key="5">
    <source>
        <dbReference type="ARBA" id="ARBA00023136"/>
    </source>
</evidence>
<accession>A0A1V6Q3Y6</accession>
<comment type="caution">
    <text evidence="8">The sequence shown here is derived from an EMBL/GenBank/DDBJ whole genome shotgun (WGS) entry which is preliminary data.</text>
</comment>
<dbReference type="EMBL" id="MDYN01000014">
    <property type="protein sequence ID" value="OQD83978.1"/>
    <property type="molecule type" value="Genomic_DNA"/>
</dbReference>
<evidence type="ECO:0000256" key="2">
    <source>
        <dbReference type="ARBA" id="ARBA00007558"/>
    </source>
</evidence>
<dbReference type="GO" id="GO:0016020">
    <property type="term" value="C:membrane"/>
    <property type="evidence" value="ECO:0007669"/>
    <property type="project" value="UniProtKB-SubCell"/>
</dbReference>
<feature type="domain" description="Protein root UVB sensitive/RUS" evidence="7">
    <location>
        <begin position="54"/>
        <end position="291"/>
    </location>
</feature>
<keyword evidence="3" id="KW-0812">Transmembrane</keyword>
<comment type="similarity">
    <text evidence="2">Belongs to the RUS1 family.</text>
</comment>
<evidence type="ECO:0000259" key="7">
    <source>
        <dbReference type="Pfam" id="PF04884"/>
    </source>
</evidence>
<evidence type="ECO:0000256" key="4">
    <source>
        <dbReference type="ARBA" id="ARBA00022989"/>
    </source>
</evidence>
<organism evidence="8 9">
    <name type="scientific">Penicillium antarcticum</name>
    <dbReference type="NCBI Taxonomy" id="416450"/>
    <lineage>
        <taxon>Eukaryota</taxon>
        <taxon>Fungi</taxon>
        <taxon>Dikarya</taxon>
        <taxon>Ascomycota</taxon>
        <taxon>Pezizomycotina</taxon>
        <taxon>Eurotiomycetes</taxon>
        <taxon>Eurotiomycetidae</taxon>
        <taxon>Eurotiales</taxon>
        <taxon>Aspergillaceae</taxon>
        <taxon>Penicillium</taxon>
    </lineage>
</organism>
<evidence type="ECO:0000313" key="8">
    <source>
        <dbReference type="EMBL" id="OQD83978.1"/>
    </source>
</evidence>
<reference evidence="9" key="1">
    <citation type="journal article" date="2017" name="Nat. Microbiol.">
        <title>Global analysis of biosynthetic gene clusters reveals vast potential of secondary metabolite production in Penicillium species.</title>
        <authorList>
            <person name="Nielsen J.C."/>
            <person name="Grijseels S."/>
            <person name="Prigent S."/>
            <person name="Ji B."/>
            <person name="Dainat J."/>
            <person name="Nielsen K.F."/>
            <person name="Frisvad J.C."/>
            <person name="Workman M."/>
            <person name="Nielsen J."/>
        </authorList>
    </citation>
    <scope>NUCLEOTIDE SEQUENCE [LARGE SCALE GENOMIC DNA]</scope>
    <source>
        <strain evidence="9">IBT 31811</strain>
    </source>
</reference>
<comment type="subcellular location">
    <subcellularLocation>
        <location evidence="1">Membrane</location>
    </subcellularLocation>
</comment>
<feature type="compositionally biased region" description="Basic and acidic residues" evidence="6">
    <location>
        <begin position="449"/>
        <end position="469"/>
    </location>
</feature>
<proteinExistence type="inferred from homology"/>
<keyword evidence="9" id="KW-1185">Reference proteome</keyword>
<dbReference type="PANTHER" id="PTHR12770:SF31">
    <property type="entry name" value="RUS FAMILY MEMBER 1"/>
    <property type="match status" value="1"/>
</dbReference>